<dbReference type="EMBL" id="FNVO01000031">
    <property type="protein sequence ID" value="SEG91855.1"/>
    <property type="molecule type" value="Genomic_DNA"/>
</dbReference>
<keyword evidence="3" id="KW-1185">Reference proteome</keyword>
<name>A0A1H6E4P9_9ACTN</name>
<dbReference type="RefSeq" id="WP_200827704.1">
    <property type="nucleotide sequence ID" value="NZ_FNVO01000031.1"/>
</dbReference>
<accession>A0A1H6E4P9</accession>
<gene>
    <name evidence="2" type="ORF">SAMN04489712_1312</name>
</gene>
<evidence type="ECO:0000256" key="1">
    <source>
        <dbReference type="SAM" id="MobiDB-lite"/>
    </source>
</evidence>
<dbReference type="Proteomes" id="UP000236723">
    <property type="component" value="Unassembled WGS sequence"/>
</dbReference>
<protein>
    <recommendedName>
        <fullName evidence="4">Tyr recombinase domain-containing protein</fullName>
    </recommendedName>
</protein>
<feature type="region of interest" description="Disordered" evidence="1">
    <location>
        <begin position="260"/>
        <end position="286"/>
    </location>
</feature>
<evidence type="ECO:0000313" key="2">
    <source>
        <dbReference type="EMBL" id="SEG91855.1"/>
    </source>
</evidence>
<dbReference type="AlphaFoldDB" id="A0A1H6E4P9"/>
<organism evidence="2 3">
    <name type="scientific">Thermomonospora echinospora</name>
    <dbReference type="NCBI Taxonomy" id="1992"/>
    <lineage>
        <taxon>Bacteria</taxon>
        <taxon>Bacillati</taxon>
        <taxon>Actinomycetota</taxon>
        <taxon>Actinomycetes</taxon>
        <taxon>Streptosporangiales</taxon>
        <taxon>Thermomonosporaceae</taxon>
        <taxon>Thermomonospora</taxon>
    </lineage>
</organism>
<evidence type="ECO:0000313" key="3">
    <source>
        <dbReference type="Proteomes" id="UP000236723"/>
    </source>
</evidence>
<sequence length="286" mass="30628">MNRDGPVPGVASLHVVGGTVLLRPEEQVAEAMLAGGRNQQLARNLAHSTIEGRQNAVKAFTHDELQAFSDYADDQVHRISGAGRKGWLPAFRDATLFKTAYTYGLRRRETRMLDLIDFGANPHAPIFGDIGVCYVRWGKAMKGSPPKRRSVLTVEPRDEIGGMDWVVDTLDQWVTEVRPAFAQAATSPASGRPESAQRRGFRCDPSDPMMVLCALRTICSGRPSAGWAGACGGCAMSWRRLPSPVSVACSGRAASVSSPSPCSAQRWSTRSGPPSIGCGTGGAWSG</sequence>
<proteinExistence type="predicted"/>
<reference evidence="3" key="1">
    <citation type="submission" date="2016-10" db="EMBL/GenBank/DDBJ databases">
        <authorList>
            <person name="Varghese N."/>
            <person name="Submissions S."/>
        </authorList>
    </citation>
    <scope>NUCLEOTIDE SEQUENCE [LARGE SCALE GENOMIC DNA]</scope>
    <source>
        <strain evidence="3">DSM 43163</strain>
    </source>
</reference>
<evidence type="ECO:0008006" key="4">
    <source>
        <dbReference type="Google" id="ProtNLM"/>
    </source>
</evidence>